<dbReference type="EMBL" id="JAUCMV010000003">
    <property type="protein sequence ID" value="KAK0410814.1"/>
    <property type="molecule type" value="Genomic_DNA"/>
</dbReference>
<keyword evidence="3 5" id="KW-1015">Disulfide bond</keyword>
<dbReference type="InterPro" id="IPR008993">
    <property type="entry name" value="TIMP-like_OB-fold"/>
</dbReference>
<dbReference type="PROSITE" id="PS51257">
    <property type="entry name" value="PROKAR_LIPOPROTEIN"/>
    <property type="match status" value="1"/>
</dbReference>
<dbReference type="PANTHER" id="PTHR11844:SF25">
    <property type="entry name" value="NTR DOMAIN-CONTAINING PROTEIN"/>
    <property type="match status" value="1"/>
</dbReference>
<sequence>MVRTLCFFSALLAIAFGCSCIPSTDKEIFCRSTFVGHFKVLNRTSTPEKLSLIYTAEVIEVFKDQNGSPQKGSIVSISTGSNSAMCGVDWLSLGNDYLLSGFHSKNALSINYCSIFRPYVWSQVTQEVKDALQHGSYEPCPQH</sequence>
<evidence type="ECO:0000256" key="1">
    <source>
        <dbReference type="ARBA" id="ARBA00004613"/>
    </source>
</evidence>
<comment type="subcellular location">
    <subcellularLocation>
        <location evidence="1">Secreted</location>
    </subcellularLocation>
</comment>
<feature type="signal peptide" evidence="6">
    <location>
        <begin position="1"/>
        <end position="20"/>
    </location>
</feature>
<dbReference type="GO" id="GO:0005615">
    <property type="term" value="C:extracellular space"/>
    <property type="evidence" value="ECO:0007669"/>
    <property type="project" value="TreeGrafter"/>
</dbReference>
<evidence type="ECO:0000313" key="9">
    <source>
        <dbReference type="Proteomes" id="UP001175271"/>
    </source>
</evidence>
<feature type="disulfide bond" evidence="5">
    <location>
        <begin position="20"/>
        <end position="113"/>
    </location>
</feature>
<keyword evidence="4" id="KW-0862">Zinc</keyword>
<accession>A0AA39HTY6</accession>
<gene>
    <name evidence="8" type="ORF">QR680_005338</name>
</gene>
<dbReference type="Pfam" id="PF00965">
    <property type="entry name" value="TIMP"/>
    <property type="match status" value="1"/>
</dbReference>
<dbReference type="InterPro" id="IPR001820">
    <property type="entry name" value="TIMP"/>
</dbReference>
<reference evidence="8" key="1">
    <citation type="submission" date="2023-06" db="EMBL/GenBank/DDBJ databases">
        <title>Genomic analysis of the entomopathogenic nematode Steinernema hermaphroditum.</title>
        <authorList>
            <person name="Schwarz E.M."/>
            <person name="Heppert J.K."/>
            <person name="Baniya A."/>
            <person name="Schwartz H.T."/>
            <person name="Tan C.-H."/>
            <person name="Antoshechkin I."/>
            <person name="Sternberg P.W."/>
            <person name="Goodrich-Blair H."/>
            <person name="Dillman A.R."/>
        </authorList>
    </citation>
    <scope>NUCLEOTIDE SEQUENCE</scope>
    <source>
        <strain evidence="8">PS9179</strain>
        <tissue evidence="8">Whole animal</tissue>
    </source>
</reference>
<dbReference type="GO" id="GO:0008191">
    <property type="term" value="F:metalloendopeptidase inhibitor activity"/>
    <property type="evidence" value="ECO:0007669"/>
    <property type="project" value="InterPro"/>
</dbReference>
<evidence type="ECO:0000256" key="2">
    <source>
        <dbReference type="ARBA" id="ARBA00022525"/>
    </source>
</evidence>
<keyword evidence="2" id="KW-0964">Secreted</keyword>
<feature type="disulfide bond" evidence="5">
    <location>
        <begin position="18"/>
        <end position="86"/>
    </location>
</feature>
<feature type="chain" id="PRO_5041342340" description="NTR domain-containing protein" evidence="6">
    <location>
        <begin position="21"/>
        <end position="143"/>
    </location>
</feature>
<proteinExistence type="predicted"/>
<evidence type="ECO:0000256" key="3">
    <source>
        <dbReference type="ARBA" id="ARBA00023157"/>
    </source>
</evidence>
<feature type="domain" description="NTR" evidence="7">
    <location>
        <begin position="18"/>
        <end position="140"/>
    </location>
</feature>
<dbReference type="GO" id="GO:0031012">
    <property type="term" value="C:extracellular matrix"/>
    <property type="evidence" value="ECO:0007669"/>
    <property type="project" value="TreeGrafter"/>
</dbReference>
<dbReference type="GO" id="GO:0046872">
    <property type="term" value="F:metal ion binding"/>
    <property type="evidence" value="ECO:0007669"/>
    <property type="project" value="UniProtKB-KW"/>
</dbReference>
<dbReference type="InterPro" id="IPR001134">
    <property type="entry name" value="Netrin_domain"/>
</dbReference>
<protein>
    <recommendedName>
        <fullName evidence="7">NTR domain-containing protein</fullName>
    </recommendedName>
</protein>
<evidence type="ECO:0000256" key="5">
    <source>
        <dbReference type="PIRSR" id="PIRSR601820-3"/>
    </source>
</evidence>
<dbReference type="GO" id="GO:0051045">
    <property type="term" value="P:negative regulation of membrane protein ectodomain proteolysis"/>
    <property type="evidence" value="ECO:0007669"/>
    <property type="project" value="TreeGrafter"/>
</dbReference>
<name>A0AA39HTY6_9BILA</name>
<evidence type="ECO:0000256" key="4">
    <source>
        <dbReference type="PIRSR" id="PIRSR601820-1"/>
    </source>
</evidence>
<evidence type="ECO:0000256" key="6">
    <source>
        <dbReference type="SAM" id="SignalP"/>
    </source>
</evidence>
<evidence type="ECO:0000313" key="8">
    <source>
        <dbReference type="EMBL" id="KAK0410814.1"/>
    </source>
</evidence>
<keyword evidence="4" id="KW-0479">Metal-binding</keyword>
<keyword evidence="6" id="KW-0732">Signal</keyword>
<dbReference type="Proteomes" id="UP001175271">
    <property type="component" value="Unassembled WGS sequence"/>
</dbReference>
<feature type="binding site" evidence="4">
    <location>
        <position position="18"/>
    </location>
    <ligand>
        <name>Zn(2+)</name>
        <dbReference type="ChEBI" id="CHEBI:29105"/>
        <note>ligand shared with metalloproteinase partner</note>
    </ligand>
</feature>
<keyword evidence="9" id="KW-1185">Reference proteome</keyword>
<comment type="caution">
    <text evidence="8">The sequence shown here is derived from an EMBL/GenBank/DDBJ whole genome shotgun (WGS) entry which is preliminary data.</text>
</comment>
<dbReference type="PROSITE" id="PS50189">
    <property type="entry name" value="NTR"/>
    <property type="match status" value="1"/>
</dbReference>
<evidence type="ECO:0000259" key="7">
    <source>
        <dbReference type="PROSITE" id="PS50189"/>
    </source>
</evidence>
<dbReference type="PANTHER" id="PTHR11844">
    <property type="entry name" value="METALLOPROTEASE INHIBITOR"/>
    <property type="match status" value="1"/>
</dbReference>
<organism evidence="8 9">
    <name type="scientific">Steinernema hermaphroditum</name>
    <dbReference type="NCBI Taxonomy" id="289476"/>
    <lineage>
        <taxon>Eukaryota</taxon>
        <taxon>Metazoa</taxon>
        <taxon>Ecdysozoa</taxon>
        <taxon>Nematoda</taxon>
        <taxon>Chromadorea</taxon>
        <taxon>Rhabditida</taxon>
        <taxon>Tylenchina</taxon>
        <taxon>Panagrolaimomorpha</taxon>
        <taxon>Strongyloidoidea</taxon>
        <taxon>Steinernematidae</taxon>
        <taxon>Steinernema</taxon>
    </lineage>
</organism>
<dbReference type="SUPFAM" id="SSF50242">
    <property type="entry name" value="TIMP-like"/>
    <property type="match status" value="1"/>
</dbReference>
<dbReference type="AlphaFoldDB" id="A0AA39HTY6"/>
<dbReference type="Gene3D" id="2.40.50.120">
    <property type="match status" value="1"/>
</dbReference>
<dbReference type="GO" id="GO:0002020">
    <property type="term" value="F:protease binding"/>
    <property type="evidence" value="ECO:0007669"/>
    <property type="project" value="TreeGrafter"/>
</dbReference>